<evidence type="ECO:0000256" key="1">
    <source>
        <dbReference type="ARBA" id="ARBA00022801"/>
    </source>
</evidence>
<organism evidence="3 4">
    <name type="scientific">Bordetella flabilis</name>
    <dbReference type="NCBI Taxonomy" id="463014"/>
    <lineage>
        <taxon>Bacteria</taxon>
        <taxon>Pseudomonadati</taxon>
        <taxon>Pseudomonadota</taxon>
        <taxon>Betaproteobacteria</taxon>
        <taxon>Burkholderiales</taxon>
        <taxon>Alcaligenaceae</taxon>
        <taxon>Bordetella</taxon>
    </lineage>
</organism>
<feature type="domain" description="AB hydrolase-1" evidence="2">
    <location>
        <begin position="23"/>
        <end position="254"/>
    </location>
</feature>
<keyword evidence="1" id="KW-0378">Hydrolase</keyword>
<protein>
    <recommendedName>
        <fullName evidence="2">AB hydrolase-1 domain-containing protein</fullName>
    </recommendedName>
</protein>
<evidence type="ECO:0000313" key="4">
    <source>
        <dbReference type="Proteomes" id="UP000091926"/>
    </source>
</evidence>
<dbReference type="GO" id="GO:0016020">
    <property type="term" value="C:membrane"/>
    <property type="evidence" value="ECO:0007669"/>
    <property type="project" value="TreeGrafter"/>
</dbReference>
<dbReference type="PANTHER" id="PTHR43798">
    <property type="entry name" value="MONOACYLGLYCEROL LIPASE"/>
    <property type="match status" value="1"/>
</dbReference>
<keyword evidence="4" id="KW-1185">Reference proteome</keyword>
<dbReference type="Pfam" id="PF00561">
    <property type="entry name" value="Abhydrolase_1"/>
    <property type="match status" value="1"/>
</dbReference>
<dbReference type="InterPro" id="IPR050266">
    <property type="entry name" value="AB_hydrolase_sf"/>
</dbReference>
<dbReference type="GO" id="GO:0016787">
    <property type="term" value="F:hydrolase activity"/>
    <property type="evidence" value="ECO:0007669"/>
    <property type="project" value="UniProtKB-KW"/>
</dbReference>
<dbReference type="InterPro" id="IPR029058">
    <property type="entry name" value="AB_hydrolase_fold"/>
</dbReference>
<dbReference type="SUPFAM" id="SSF53474">
    <property type="entry name" value="alpha/beta-Hydrolases"/>
    <property type="match status" value="1"/>
</dbReference>
<gene>
    <name evidence="3" type="ORF">BAU07_04355</name>
</gene>
<evidence type="ECO:0000259" key="2">
    <source>
        <dbReference type="Pfam" id="PF00561"/>
    </source>
</evidence>
<reference evidence="3 4" key="1">
    <citation type="submission" date="2016-06" db="EMBL/GenBank/DDBJ databases">
        <title>Complete genome sequences of Bordetella bronchialis and Bordetella flabilis.</title>
        <authorList>
            <person name="LiPuma J.J."/>
            <person name="Spilker T."/>
        </authorList>
    </citation>
    <scope>NUCLEOTIDE SEQUENCE [LARGE SCALE GENOMIC DNA]</scope>
    <source>
        <strain evidence="3 4">AU10664</strain>
    </source>
</reference>
<sequence length="274" mass="30079">MTTGADGVRIATYEWGKRDGPEILLIHGVAQCHLCFAPQIASELAREFRLVAYDVRGHGASDKPLQAQAYRHDTAWADDLAAVLKARSLQRPVVVGWSMGGRILRQYLMRYGDAALAGINFVGSRVIEDPRAAGPATPQAPPQAQAEPALAQQIQQTIDFLNACYHRRPAAALYERALCYNMLVPPEVRRAASGWRTDPEATIAALRKVRVPTLITQGTHDTVVLPEGARMIAQAIPHARISWFDDCGHSPFQEDVGRFNRELAAFAREAHGLA</sequence>
<dbReference type="STRING" id="463014.BAU07_04355"/>
<dbReference type="EMBL" id="CP016172">
    <property type="protein sequence ID" value="ANN80230.1"/>
    <property type="molecule type" value="Genomic_DNA"/>
</dbReference>
<name>A0A193GK65_9BORD</name>
<dbReference type="Proteomes" id="UP000091926">
    <property type="component" value="Chromosome"/>
</dbReference>
<dbReference type="KEGG" id="bfz:BAU07_04355"/>
<dbReference type="AlphaFoldDB" id="A0A193GK65"/>
<dbReference type="PRINTS" id="PR00111">
    <property type="entry name" value="ABHYDROLASE"/>
</dbReference>
<accession>A0A193GK65</accession>
<proteinExistence type="predicted"/>
<evidence type="ECO:0000313" key="3">
    <source>
        <dbReference type="EMBL" id="ANN80230.1"/>
    </source>
</evidence>
<dbReference type="Gene3D" id="3.40.50.1820">
    <property type="entry name" value="alpha/beta hydrolase"/>
    <property type="match status" value="1"/>
</dbReference>
<dbReference type="InterPro" id="IPR000073">
    <property type="entry name" value="AB_hydrolase_1"/>
</dbReference>
<dbReference type="PANTHER" id="PTHR43798:SF31">
    <property type="entry name" value="AB HYDROLASE SUPERFAMILY PROTEIN YCLE"/>
    <property type="match status" value="1"/>
</dbReference>